<dbReference type="Gene3D" id="3.40.50.300">
    <property type="entry name" value="P-loop containing nucleotide triphosphate hydrolases"/>
    <property type="match status" value="1"/>
</dbReference>
<dbReference type="PANTHER" id="PTHR42781">
    <property type="entry name" value="SPERMIDINE/PUTRESCINE IMPORT ATP-BINDING PROTEIN POTA"/>
    <property type="match status" value="1"/>
</dbReference>
<dbReference type="Pfam" id="PF00005">
    <property type="entry name" value="ABC_tran"/>
    <property type="match status" value="1"/>
</dbReference>
<evidence type="ECO:0000256" key="2">
    <source>
        <dbReference type="ARBA" id="ARBA00022741"/>
    </source>
</evidence>
<dbReference type="PANTHER" id="PTHR42781:SF8">
    <property type="entry name" value="BICARBONATE TRANSPORT ATP-BINDING PROTEIN CMPC"/>
    <property type="match status" value="1"/>
</dbReference>
<feature type="domain" description="ABC transporter" evidence="4">
    <location>
        <begin position="2"/>
        <end position="230"/>
    </location>
</feature>
<evidence type="ECO:0000259" key="4">
    <source>
        <dbReference type="PROSITE" id="PS50893"/>
    </source>
</evidence>
<evidence type="ECO:0000256" key="1">
    <source>
        <dbReference type="ARBA" id="ARBA00022448"/>
    </source>
</evidence>
<gene>
    <name evidence="5" type="primary">potA_2</name>
    <name evidence="5" type="ORF">ERS672216_01923</name>
</gene>
<reference evidence="5 6" key="1">
    <citation type="submission" date="2016-02" db="EMBL/GenBank/DDBJ databases">
        <authorList>
            <consortium name="Pathogen Informatics"/>
        </authorList>
    </citation>
    <scope>NUCLEOTIDE SEQUENCE [LARGE SCALE GENOMIC DNA]</scope>
    <source>
        <strain evidence="5 6">RC20</strain>
    </source>
</reference>
<keyword evidence="2" id="KW-0547">Nucleotide-binding</keyword>
<dbReference type="PROSITE" id="PS00211">
    <property type="entry name" value="ABC_TRANSPORTER_1"/>
    <property type="match status" value="1"/>
</dbReference>
<dbReference type="GO" id="GO:0005524">
    <property type="term" value="F:ATP binding"/>
    <property type="evidence" value="ECO:0007669"/>
    <property type="project" value="UniProtKB-KW"/>
</dbReference>
<dbReference type="OrthoDB" id="9814623at2"/>
<dbReference type="GO" id="GO:0016887">
    <property type="term" value="F:ATP hydrolysis activity"/>
    <property type="evidence" value="ECO:0007669"/>
    <property type="project" value="InterPro"/>
</dbReference>
<name>A0A128EM55_9BACT</name>
<proteinExistence type="predicted"/>
<dbReference type="InterPro" id="IPR017871">
    <property type="entry name" value="ABC_transporter-like_CS"/>
</dbReference>
<dbReference type="RefSeq" id="WP_075540613.1">
    <property type="nucleotide sequence ID" value="NZ_CP053844.1"/>
</dbReference>
<protein>
    <submittedName>
        <fullName evidence="5">Putative ABC transporter ATP-binding protein</fullName>
        <ecNumber evidence="5">3.6.3.31</ecNumber>
    </submittedName>
</protein>
<keyword evidence="5" id="KW-0378">Hydrolase</keyword>
<evidence type="ECO:0000313" key="6">
    <source>
        <dbReference type="Proteomes" id="UP000069632"/>
    </source>
</evidence>
<keyword evidence="6" id="KW-1185">Reference proteome</keyword>
<dbReference type="Proteomes" id="UP000069632">
    <property type="component" value="Unassembled WGS sequence"/>
</dbReference>
<dbReference type="SUPFAM" id="SSF52540">
    <property type="entry name" value="P-loop containing nucleoside triphosphate hydrolases"/>
    <property type="match status" value="1"/>
</dbReference>
<dbReference type="PROSITE" id="PS50893">
    <property type="entry name" value="ABC_TRANSPORTER_2"/>
    <property type="match status" value="1"/>
</dbReference>
<dbReference type="AlphaFoldDB" id="A0A128EM55"/>
<evidence type="ECO:0000256" key="3">
    <source>
        <dbReference type="ARBA" id="ARBA00022840"/>
    </source>
</evidence>
<dbReference type="EMBL" id="FIZP01000023">
    <property type="protein sequence ID" value="CZE49458.1"/>
    <property type="molecule type" value="Genomic_DNA"/>
</dbReference>
<dbReference type="InterPro" id="IPR003593">
    <property type="entry name" value="AAA+_ATPase"/>
</dbReference>
<organism evidence="5 6">
    <name type="scientific">Campylobacter geochelonis</name>
    <dbReference type="NCBI Taxonomy" id="1780362"/>
    <lineage>
        <taxon>Bacteria</taxon>
        <taxon>Pseudomonadati</taxon>
        <taxon>Campylobacterota</taxon>
        <taxon>Epsilonproteobacteria</taxon>
        <taxon>Campylobacterales</taxon>
        <taxon>Campylobacteraceae</taxon>
        <taxon>Campylobacter</taxon>
    </lineage>
</organism>
<keyword evidence="3 5" id="KW-0067">ATP-binding</keyword>
<dbReference type="EC" id="3.6.3.31" evidence="5"/>
<keyword evidence="1" id="KW-0813">Transport</keyword>
<sequence length="246" mass="27600">MIEVVNLEKFYAKTKVLKNINLNIKNGEFVVLLGASGSGKSTLLKILSARESFDSGSVKISDEIYKHKVTMDKSRQILTQNYSLMPWLSALGNVEFALKCAGFSTLERQNHAKEFLELVGLKHRLHAHPHALSGGECQRVAIARALALKPKVLFMDEPFSALDPIIRMSLQIELKRLSRGVSVVFVTHDIDEAMLVADKIVVLKDGEIVFSEQNPNYEAYSQEAIAYKSRLLKVLLGEKQKLEYII</sequence>
<evidence type="ECO:0000313" key="5">
    <source>
        <dbReference type="EMBL" id="CZE49458.1"/>
    </source>
</evidence>
<dbReference type="InterPro" id="IPR003439">
    <property type="entry name" value="ABC_transporter-like_ATP-bd"/>
</dbReference>
<dbReference type="SMART" id="SM00382">
    <property type="entry name" value="AAA"/>
    <property type="match status" value="1"/>
</dbReference>
<dbReference type="InterPro" id="IPR050093">
    <property type="entry name" value="ABC_SmlMolc_Importer"/>
</dbReference>
<dbReference type="InterPro" id="IPR027417">
    <property type="entry name" value="P-loop_NTPase"/>
</dbReference>
<accession>A0A128EM55</accession>